<protein>
    <submittedName>
        <fullName evidence="1">Uncharacterized protein</fullName>
    </submittedName>
</protein>
<dbReference type="EMBL" id="ACNN01000014">
    <property type="protein sequence ID" value="EEN83078.1"/>
    <property type="molecule type" value="Genomic_DNA"/>
</dbReference>
<organism evidence="1 2">
    <name type="scientific">Porphyromonas endodontalis (strain ATCC 35406 / DSM 24491 / JCM 8526 / CCUG 16442 / BCRC 14492 / NCTC 13058 / HG 370)</name>
    <name type="common">Bacteroides endodontalis</name>
    <dbReference type="NCBI Taxonomy" id="553175"/>
    <lineage>
        <taxon>Bacteria</taxon>
        <taxon>Pseudomonadati</taxon>
        <taxon>Bacteroidota</taxon>
        <taxon>Bacteroidia</taxon>
        <taxon>Bacteroidales</taxon>
        <taxon>Porphyromonadaceae</taxon>
        <taxon>Porphyromonas</taxon>
    </lineage>
</organism>
<dbReference type="AlphaFoldDB" id="C3J9R1"/>
<name>C3J9R1_POREA</name>
<comment type="caution">
    <text evidence="1">The sequence shown here is derived from an EMBL/GenBank/DDBJ whole genome shotgun (WGS) entry which is preliminary data.</text>
</comment>
<proteinExistence type="predicted"/>
<sequence length="47" mass="5462">MTKETSTGYSLSGIEWYKKLPTLLEPIVSQREKTGDEPRRWANGLFF</sequence>
<keyword evidence="2" id="KW-1185">Reference proteome</keyword>
<reference evidence="1 2" key="1">
    <citation type="submission" date="2009-04" db="EMBL/GenBank/DDBJ databases">
        <authorList>
            <person name="Sebastian Y."/>
            <person name="Madupu R."/>
            <person name="Durkin A.S."/>
            <person name="Torralba M."/>
            <person name="Methe B."/>
            <person name="Sutton G.G."/>
            <person name="Strausberg R.L."/>
            <person name="Nelson K.E."/>
        </authorList>
    </citation>
    <scope>NUCLEOTIDE SEQUENCE [LARGE SCALE GENOMIC DNA]</scope>
    <source>
        <strain evidence="2">ATCC 35406 / DSM 24491 / JCM 8526 / CCUG 16442 / BCRC 14492 / NCTC 13058 / HG 370</strain>
    </source>
</reference>
<evidence type="ECO:0000313" key="2">
    <source>
        <dbReference type="Proteomes" id="UP000004295"/>
    </source>
</evidence>
<dbReference type="Proteomes" id="UP000004295">
    <property type="component" value="Unassembled WGS sequence"/>
</dbReference>
<accession>C3J9R1</accession>
<gene>
    <name evidence="1" type="ORF">POREN0001_0811</name>
</gene>
<evidence type="ECO:0000313" key="1">
    <source>
        <dbReference type="EMBL" id="EEN83078.1"/>
    </source>
</evidence>